<sequence length="189" mass="22148">MRLLKVDNTAMTALNINLHLFLENLLFFLSATSFLIVVGWAWKHAKPYKIPEPLPKWFKLWFTTVQILGILLPLAVMVLWGVLWGYTSVLSVLAWYFVMLGLQILSESISLKLFHNVVWVMVPYLYVPYRIWQMYEGLTLLGSASQLWWIQNLLILEILLWSGNYVLDVSQLPRLFRWELTENSDITLT</sequence>
<accession>A0A166K217</accession>
<name>A0A166K217_NODSP</name>
<evidence type="ECO:0000256" key="1">
    <source>
        <dbReference type="SAM" id="Phobius"/>
    </source>
</evidence>
<keyword evidence="1" id="KW-0812">Transmembrane</keyword>
<dbReference type="AlphaFoldDB" id="A0A166K217"/>
<gene>
    <name evidence="3" type="ORF">A2T98_07310</name>
</gene>
<dbReference type="Pfam" id="PF24867">
    <property type="entry name" value="DUF7733"/>
    <property type="match status" value="1"/>
</dbReference>
<keyword evidence="1" id="KW-0472">Membrane</keyword>
<organism evidence="3 4">
    <name type="scientific">Nodularia spumigena CENA596</name>
    <dbReference type="NCBI Taxonomy" id="1819295"/>
    <lineage>
        <taxon>Bacteria</taxon>
        <taxon>Bacillati</taxon>
        <taxon>Cyanobacteriota</taxon>
        <taxon>Cyanophyceae</taxon>
        <taxon>Nostocales</taxon>
        <taxon>Nodulariaceae</taxon>
        <taxon>Nodularia</taxon>
    </lineage>
</organism>
<evidence type="ECO:0000313" key="3">
    <source>
        <dbReference type="EMBL" id="KZL50472.1"/>
    </source>
</evidence>
<feature type="domain" description="DUF7733" evidence="2">
    <location>
        <begin position="18"/>
        <end position="136"/>
    </location>
</feature>
<keyword evidence="1" id="KW-1133">Transmembrane helix</keyword>
<dbReference type="Proteomes" id="UP000076555">
    <property type="component" value="Unassembled WGS sequence"/>
</dbReference>
<feature type="transmembrane region" description="Helical" evidence="1">
    <location>
        <begin position="86"/>
        <end position="105"/>
    </location>
</feature>
<feature type="transmembrane region" description="Helical" evidence="1">
    <location>
        <begin position="147"/>
        <end position="167"/>
    </location>
</feature>
<reference evidence="3 4" key="1">
    <citation type="submission" date="2016-04" db="EMBL/GenBank/DDBJ databases">
        <title>Draft Genome Assembly of the Bloom-forming Cyanobacterium Nodularia spumigena Strain CENA596 in Shrimp Production Ponds.</title>
        <authorList>
            <person name="Popin R.V."/>
            <person name="Rigonato J."/>
            <person name="Abreu V.A."/>
            <person name="Andreote A.P."/>
            <person name="Silveira S.B."/>
            <person name="Odebrecht C."/>
            <person name="Fiore M.F."/>
        </authorList>
    </citation>
    <scope>NUCLEOTIDE SEQUENCE [LARGE SCALE GENOMIC DNA]</scope>
    <source>
        <strain evidence="3 4">CENA596</strain>
    </source>
</reference>
<feature type="transmembrane region" description="Helical" evidence="1">
    <location>
        <begin position="20"/>
        <end position="40"/>
    </location>
</feature>
<feature type="transmembrane region" description="Helical" evidence="1">
    <location>
        <begin position="60"/>
        <end position="80"/>
    </location>
</feature>
<proteinExistence type="predicted"/>
<dbReference type="EMBL" id="LWAJ01000085">
    <property type="protein sequence ID" value="KZL50472.1"/>
    <property type="molecule type" value="Genomic_DNA"/>
</dbReference>
<dbReference type="OrthoDB" id="461706at2"/>
<evidence type="ECO:0000313" key="4">
    <source>
        <dbReference type="Proteomes" id="UP000076555"/>
    </source>
</evidence>
<dbReference type="InterPro" id="IPR056635">
    <property type="entry name" value="DUF7733"/>
</dbReference>
<dbReference type="RefSeq" id="WP_063872179.1">
    <property type="nucleotide sequence ID" value="NZ_CAWMRI010000085.1"/>
</dbReference>
<evidence type="ECO:0000259" key="2">
    <source>
        <dbReference type="Pfam" id="PF24867"/>
    </source>
</evidence>
<protein>
    <recommendedName>
        <fullName evidence="2">DUF7733 domain-containing protein</fullName>
    </recommendedName>
</protein>
<comment type="caution">
    <text evidence="3">The sequence shown here is derived from an EMBL/GenBank/DDBJ whole genome shotgun (WGS) entry which is preliminary data.</text>
</comment>